<comment type="caution">
    <text evidence="17">The sequence shown here is derived from an EMBL/GenBank/DDBJ whole genome shotgun (WGS) entry which is preliminary data.</text>
</comment>
<evidence type="ECO:0000256" key="13">
    <source>
        <dbReference type="PIRNR" id="PIRNR006250"/>
    </source>
</evidence>
<dbReference type="InterPro" id="IPR022412">
    <property type="entry name" value="Quinolinate_PRibosylTrfase_N"/>
</dbReference>
<dbReference type="GO" id="GO:0009435">
    <property type="term" value="P:NAD+ biosynthetic process"/>
    <property type="evidence" value="ECO:0007669"/>
    <property type="project" value="UniProtKB-UniPathway"/>
</dbReference>
<dbReference type="PANTHER" id="PTHR32179:SF3">
    <property type="entry name" value="NICOTINATE-NUCLEOTIDE PYROPHOSPHORYLASE [CARBOXYLATING]"/>
    <property type="match status" value="1"/>
</dbReference>
<feature type="domain" description="Quinolinate phosphoribosyl transferase N-terminal" evidence="16">
    <location>
        <begin position="38"/>
        <end position="123"/>
    </location>
</feature>
<keyword evidence="18" id="KW-1185">Reference proteome</keyword>
<evidence type="ECO:0000256" key="10">
    <source>
        <dbReference type="ARBA" id="ARBA00033102"/>
    </source>
</evidence>
<evidence type="ECO:0000256" key="6">
    <source>
        <dbReference type="ARBA" id="ARBA00020990"/>
    </source>
</evidence>
<feature type="binding site" evidence="14">
    <location>
        <position position="113"/>
    </location>
    <ligand>
        <name>substrate</name>
    </ligand>
</feature>
<evidence type="ECO:0000313" key="18">
    <source>
        <dbReference type="Proteomes" id="UP000475214"/>
    </source>
</evidence>
<dbReference type="CDD" id="cd01572">
    <property type="entry name" value="QPRTase"/>
    <property type="match status" value="1"/>
</dbReference>
<keyword evidence="8 13" id="KW-0328">Glycosyltransferase</keyword>
<evidence type="ECO:0000256" key="14">
    <source>
        <dbReference type="PIRSR" id="PIRSR006250-1"/>
    </source>
</evidence>
<feature type="binding site" evidence="14">
    <location>
        <begin position="253"/>
        <end position="255"/>
    </location>
    <ligand>
        <name>substrate</name>
    </ligand>
</feature>
<feature type="binding site" evidence="14">
    <location>
        <position position="170"/>
    </location>
    <ligand>
        <name>substrate</name>
    </ligand>
</feature>
<comment type="catalytic activity">
    <reaction evidence="11">
        <text>nicotinate beta-D-ribonucleotide + CO2 + diphosphate = quinolinate + 5-phospho-alpha-D-ribose 1-diphosphate + 2 H(+)</text>
        <dbReference type="Rhea" id="RHEA:12733"/>
        <dbReference type="ChEBI" id="CHEBI:15378"/>
        <dbReference type="ChEBI" id="CHEBI:16526"/>
        <dbReference type="ChEBI" id="CHEBI:29959"/>
        <dbReference type="ChEBI" id="CHEBI:33019"/>
        <dbReference type="ChEBI" id="CHEBI:57502"/>
        <dbReference type="ChEBI" id="CHEBI:58017"/>
        <dbReference type="EC" id="2.4.2.19"/>
    </reaction>
</comment>
<evidence type="ECO:0000256" key="4">
    <source>
        <dbReference type="ARBA" id="ARBA00011218"/>
    </source>
</evidence>
<dbReference type="AlphaFoldDB" id="A0A6L9S129"/>
<keyword evidence="7" id="KW-0662">Pyridine nucleotide biosynthesis</keyword>
<evidence type="ECO:0000259" key="15">
    <source>
        <dbReference type="Pfam" id="PF01729"/>
    </source>
</evidence>
<dbReference type="FunFam" id="3.20.20.70:FF:000030">
    <property type="entry name" value="Nicotinate-nucleotide pyrophosphorylase, carboxylating"/>
    <property type="match status" value="1"/>
</dbReference>
<dbReference type="NCBIfam" id="TIGR00078">
    <property type="entry name" value="nadC"/>
    <property type="match status" value="1"/>
</dbReference>
<evidence type="ECO:0000256" key="7">
    <source>
        <dbReference type="ARBA" id="ARBA00022642"/>
    </source>
</evidence>
<evidence type="ECO:0000256" key="1">
    <source>
        <dbReference type="ARBA" id="ARBA00003237"/>
    </source>
</evidence>
<feature type="binding site" evidence="14">
    <location>
        <position position="209"/>
    </location>
    <ligand>
        <name>substrate</name>
    </ligand>
</feature>
<dbReference type="GO" id="GO:0005737">
    <property type="term" value="C:cytoplasm"/>
    <property type="evidence" value="ECO:0007669"/>
    <property type="project" value="TreeGrafter"/>
</dbReference>
<dbReference type="InterPro" id="IPR013785">
    <property type="entry name" value="Aldolase_TIM"/>
</dbReference>
<dbReference type="EMBL" id="JAAGOA010000001">
    <property type="protein sequence ID" value="NED98855.1"/>
    <property type="molecule type" value="Genomic_DNA"/>
</dbReference>
<evidence type="ECO:0000256" key="12">
    <source>
        <dbReference type="ARBA" id="ARBA00069173"/>
    </source>
</evidence>
<dbReference type="GO" id="GO:0004514">
    <property type="term" value="F:nicotinate-nucleotide diphosphorylase (carboxylating) activity"/>
    <property type="evidence" value="ECO:0007669"/>
    <property type="project" value="UniProtKB-EC"/>
</dbReference>
<dbReference type="PIRSF" id="PIRSF006250">
    <property type="entry name" value="NadC_ModD"/>
    <property type="match status" value="1"/>
</dbReference>
<dbReference type="Gene3D" id="3.90.1170.20">
    <property type="entry name" value="Quinolinate phosphoribosyl transferase, N-terminal domain"/>
    <property type="match status" value="1"/>
</dbReference>
<dbReference type="EC" id="2.4.2.19" evidence="5"/>
<dbReference type="RefSeq" id="WP_163731640.1">
    <property type="nucleotide sequence ID" value="NZ_JAAGOA010000001.1"/>
</dbReference>
<dbReference type="InterPro" id="IPR027277">
    <property type="entry name" value="NadC/ModD"/>
</dbReference>
<keyword evidence="9 13" id="KW-0808">Transferase</keyword>
<gene>
    <name evidence="17" type="ORF">G1H10_01575</name>
</gene>
<dbReference type="Pfam" id="PF01729">
    <property type="entry name" value="QRPTase_C"/>
    <property type="match status" value="1"/>
</dbReference>
<dbReference type="SUPFAM" id="SSF54675">
    <property type="entry name" value="Nicotinate/Quinolinate PRTase N-terminal domain-like"/>
    <property type="match status" value="1"/>
</dbReference>
<feature type="binding site" evidence="14">
    <location>
        <begin position="274"/>
        <end position="276"/>
    </location>
    <ligand>
        <name>substrate</name>
    </ligand>
</feature>
<dbReference type="PANTHER" id="PTHR32179">
    <property type="entry name" value="NICOTINATE-NUCLEOTIDE PYROPHOSPHORYLASE [CARBOXYLATING]"/>
    <property type="match status" value="1"/>
</dbReference>
<feature type="domain" description="Quinolinate phosphoribosyl transferase C-terminal" evidence="15">
    <location>
        <begin position="125"/>
        <end position="289"/>
    </location>
</feature>
<proteinExistence type="inferred from homology"/>
<dbReference type="FunFam" id="3.90.1170.20:FF:000001">
    <property type="entry name" value="Nicotinate-nucleotide diphosphorylase (Carboxylating)"/>
    <property type="match status" value="1"/>
</dbReference>
<evidence type="ECO:0000256" key="8">
    <source>
        <dbReference type="ARBA" id="ARBA00022676"/>
    </source>
</evidence>
<dbReference type="Gene3D" id="3.20.20.70">
    <property type="entry name" value="Aldolase class I"/>
    <property type="match status" value="1"/>
</dbReference>
<dbReference type="InterPro" id="IPR036068">
    <property type="entry name" value="Nicotinate_pribotase-like_C"/>
</dbReference>
<name>A0A6L9S129_9ACTN</name>
<protein>
    <recommendedName>
        <fullName evidence="6">Nicotinate-nucleotide pyrophosphorylase [carboxylating]</fullName>
        <ecNumber evidence="5">2.4.2.19</ecNumber>
    </recommendedName>
    <alternativeName>
        <fullName evidence="12">Probable nicotinate-nucleotide pyrophosphorylase [carboxylating]</fullName>
    </alternativeName>
    <alternativeName>
        <fullName evidence="10">Quinolinate phosphoribosyltransferase [decarboxylating]</fullName>
    </alternativeName>
</protein>
<dbReference type="InterPro" id="IPR037128">
    <property type="entry name" value="Quinolinate_PRibosylTase_N_sf"/>
</dbReference>
<dbReference type="Proteomes" id="UP000475214">
    <property type="component" value="Unassembled WGS sequence"/>
</dbReference>
<evidence type="ECO:0000256" key="2">
    <source>
        <dbReference type="ARBA" id="ARBA00004893"/>
    </source>
</evidence>
<comment type="subunit">
    <text evidence="4">Hexamer formed by 3 homodimers.</text>
</comment>
<feature type="binding site" evidence="14">
    <location>
        <position position="230"/>
    </location>
    <ligand>
        <name>substrate</name>
    </ligand>
</feature>
<comment type="pathway">
    <text evidence="2">Cofactor biosynthesis; NAD(+) biosynthesis; nicotinate D-ribonucleotide from quinolinate: step 1/1.</text>
</comment>
<dbReference type="GO" id="GO:0034213">
    <property type="term" value="P:quinolinate catabolic process"/>
    <property type="evidence" value="ECO:0007669"/>
    <property type="project" value="TreeGrafter"/>
</dbReference>
<dbReference type="UniPathway" id="UPA00253">
    <property type="reaction ID" value="UER00331"/>
</dbReference>
<evidence type="ECO:0000256" key="5">
    <source>
        <dbReference type="ARBA" id="ARBA00011944"/>
    </source>
</evidence>
<evidence type="ECO:0000256" key="11">
    <source>
        <dbReference type="ARBA" id="ARBA00047445"/>
    </source>
</evidence>
<dbReference type="Pfam" id="PF02749">
    <property type="entry name" value="QRPTase_N"/>
    <property type="match status" value="1"/>
</dbReference>
<evidence type="ECO:0000256" key="3">
    <source>
        <dbReference type="ARBA" id="ARBA00009400"/>
    </source>
</evidence>
<evidence type="ECO:0000259" key="16">
    <source>
        <dbReference type="Pfam" id="PF02749"/>
    </source>
</evidence>
<accession>A0A6L9S129</accession>
<sequence>MSLAEPVASALRDAGLDPLYVEDLVRATLEEDLAGGTDVTTEATIPPQQWVQATLTAREAGIVAGIPVMEAAFVAVGEGVRCERRVADGSWVEPGTPVLSVSGPGREVLLAERTALNLGSHLSGIATATSYWAEALKGTRAVVRDTRKTTPLLRPLEKYAVRVGGGENHRSSLSEAALIKDNHVAAAGGITAAFQAVRRNAPDLPVEVEVDDVRGAVEAVEAGAELVLLDNFPVEEVRQAVMAVQGRARLEVSGGLTLDDARAYAETGVDYLSVGALTHSVTALDLGLDILGTENSGGGEYDSHALMGQRRNGARMEEVETTENPVIG</sequence>
<dbReference type="SUPFAM" id="SSF51690">
    <property type="entry name" value="Nicotinate/Quinolinate PRTase C-terminal domain-like"/>
    <property type="match status" value="1"/>
</dbReference>
<reference evidence="17 18" key="1">
    <citation type="submission" date="2020-02" db="EMBL/GenBank/DDBJ databases">
        <authorList>
            <person name="Li X.-J."/>
            <person name="Han X.-M."/>
        </authorList>
    </citation>
    <scope>NUCLEOTIDE SEQUENCE [LARGE SCALE GENOMIC DNA]</scope>
    <source>
        <strain evidence="17 18">CCTCC AB 2017055</strain>
    </source>
</reference>
<dbReference type="InterPro" id="IPR004393">
    <property type="entry name" value="NadC"/>
</dbReference>
<dbReference type="InterPro" id="IPR002638">
    <property type="entry name" value="Quinolinate_PRibosylTrfase_C"/>
</dbReference>
<comment type="function">
    <text evidence="1">Involved in the catabolism of quinolinic acid (QA).</text>
</comment>
<feature type="binding site" evidence="14">
    <location>
        <begin position="146"/>
        <end position="148"/>
    </location>
    <ligand>
        <name>substrate</name>
    </ligand>
</feature>
<organism evidence="17 18">
    <name type="scientific">Phytoactinopolyspora halotolerans</name>
    <dbReference type="NCBI Taxonomy" id="1981512"/>
    <lineage>
        <taxon>Bacteria</taxon>
        <taxon>Bacillati</taxon>
        <taxon>Actinomycetota</taxon>
        <taxon>Actinomycetes</taxon>
        <taxon>Jiangellales</taxon>
        <taxon>Jiangellaceae</taxon>
        <taxon>Phytoactinopolyspora</taxon>
    </lineage>
</organism>
<evidence type="ECO:0000313" key="17">
    <source>
        <dbReference type="EMBL" id="NED98855.1"/>
    </source>
</evidence>
<comment type="similarity">
    <text evidence="3 13">Belongs to the NadC/ModD family.</text>
</comment>
<feature type="binding site" evidence="14">
    <location>
        <position position="180"/>
    </location>
    <ligand>
        <name>substrate</name>
    </ligand>
</feature>
<evidence type="ECO:0000256" key="9">
    <source>
        <dbReference type="ARBA" id="ARBA00022679"/>
    </source>
</evidence>